<dbReference type="RefSeq" id="WP_139222421.1">
    <property type="nucleotide sequence ID" value="NZ_FORO01000032.1"/>
</dbReference>
<dbReference type="AlphaFoldDB" id="A0A1I3RQ83"/>
<feature type="non-terminal residue" evidence="2">
    <location>
        <position position="1"/>
    </location>
</feature>
<sequence>TATISEVASGANSLTERADDLRHSLAAFQVDADANERESGDSDIVLRHDETDTESPDSW</sequence>
<gene>
    <name evidence="2" type="ORF">SAMN05443661_13244</name>
</gene>
<dbReference type="EMBL" id="FORO01000032">
    <property type="protein sequence ID" value="SFJ47431.1"/>
    <property type="molecule type" value="Genomic_DNA"/>
</dbReference>
<name>A0A1I3RQ83_9EURY</name>
<protein>
    <submittedName>
        <fullName evidence="2">Methyl-accepting chemotaxis protein</fullName>
    </submittedName>
</protein>
<evidence type="ECO:0000313" key="2">
    <source>
        <dbReference type="EMBL" id="SFJ47431.1"/>
    </source>
</evidence>
<proteinExistence type="predicted"/>
<evidence type="ECO:0000256" key="1">
    <source>
        <dbReference type="SAM" id="MobiDB-lite"/>
    </source>
</evidence>
<reference evidence="2 3" key="1">
    <citation type="submission" date="2016-10" db="EMBL/GenBank/DDBJ databases">
        <authorList>
            <person name="de Groot N.N."/>
        </authorList>
    </citation>
    <scope>NUCLEOTIDE SEQUENCE [LARGE SCALE GENOMIC DNA]</scope>
    <source>
        <strain evidence="2 3">SP2</strain>
    </source>
</reference>
<dbReference type="Proteomes" id="UP000182829">
    <property type="component" value="Unassembled WGS sequence"/>
</dbReference>
<accession>A0A1I3RQ83</accession>
<organism evidence="2 3">
    <name type="scientific">Natronobacterium gregoryi</name>
    <dbReference type="NCBI Taxonomy" id="44930"/>
    <lineage>
        <taxon>Archaea</taxon>
        <taxon>Methanobacteriati</taxon>
        <taxon>Methanobacteriota</taxon>
        <taxon>Stenosarchaea group</taxon>
        <taxon>Halobacteria</taxon>
        <taxon>Halobacteriales</taxon>
        <taxon>Natrialbaceae</taxon>
        <taxon>Natronobacterium</taxon>
    </lineage>
</organism>
<feature type="region of interest" description="Disordered" evidence="1">
    <location>
        <begin position="32"/>
        <end position="59"/>
    </location>
</feature>
<feature type="compositionally biased region" description="Basic and acidic residues" evidence="1">
    <location>
        <begin position="34"/>
        <end position="50"/>
    </location>
</feature>
<evidence type="ECO:0000313" key="3">
    <source>
        <dbReference type="Proteomes" id="UP000182829"/>
    </source>
</evidence>